<evidence type="ECO:0000313" key="3">
    <source>
        <dbReference type="Proteomes" id="UP000799640"/>
    </source>
</evidence>
<accession>A0A6G1HLI4</accession>
<evidence type="ECO:0000313" key="2">
    <source>
        <dbReference type="EMBL" id="KAF2396764.1"/>
    </source>
</evidence>
<feature type="compositionally biased region" description="Polar residues" evidence="1">
    <location>
        <begin position="15"/>
        <end position="39"/>
    </location>
</feature>
<name>A0A6G1HLI4_9PEZI</name>
<keyword evidence="3" id="KW-1185">Reference proteome</keyword>
<sequence length="96" mass="10772">MARRVPAFQLPRRQTALSGSPAFSSSQNPKAAETRSQAQTRHRLNPSWQRGVRRGAVEDGQTLLKSDQKQASPQCCIIAQGLKDQSWDICRLRNLK</sequence>
<dbReference type="Proteomes" id="UP000799640">
    <property type="component" value="Unassembled WGS sequence"/>
</dbReference>
<dbReference type="EMBL" id="ML996705">
    <property type="protein sequence ID" value="KAF2396764.1"/>
    <property type="molecule type" value="Genomic_DNA"/>
</dbReference>
<evidence type="ECO:0000256" key="1">
    <source>
        <dbReference type="SAM" id="MobiDB-lite"/>
    </source>
</evidence>
<organism evidence="2 3">
    <name type="scientific">Trichodelitschia bisporula</name>
    <dbReference type="NCBI Taxonomy" id="703511"/>
    <lineage>
        <taxon>Eukaryota</taxon>
        <taxon>Fungi</taxon>
        <taxon>Dikarya</taxon>
        <taxon>Ascomycota</taxon>
        <taxon>Pezizomycotina</taxon>
        <taxon>Dothideomycetes</taxon>
        <taxon>Dothideomycetes incertae sedis</taxon>
        <taxon>Phaeotrichales</taxon>
        <taxon>Phaeotrichaceae</taxon>
        <taxon>Trichodelitschia</taxon>
    </lineage>
</organism>
<gene>
    <name evidence="2" type="ORF">EJ06DRAFT_170562</name>
</gene>
<proteinExistence type="predicted"/>
<protein>
    <submittedName>
        <fullName evidence="2">Uncharacterized protein</fullName>
    </submittedName>
</protein>
<reference evidence="2" key="1">
    <citation type="journal article" date="2020" name="Stud. Mycol.">
        <title>101 Dothideomycetes genomes: a test case for predicting lifestyles and emergence of pathogens.</title>
        <authorList>
            <person name="Haridas S."/>
            <person name="Albert R."/>
            <person name="Binder M."/>
            <person name="Bloem J."/>
            <person name="Labutti K."/>
            <person name="Salamov A."/>
            <person name="Andreopoulos B."/>
            <person name="Baker S."/>
            <person name="Barry K."/>
            <person name="Bills G."/>
            <person name="Bluhm B."/>
            <person name="Cannon C."/>
            <person name="Castanera R."/>
            <person name="Culley D."/>
            <person name="Daum C."/>
            <person name="Ezra D."/>
            <person name="Gonzalez J."/>
            <person name="Henrissat B."/>
            <person name="Kuo A."/>
            <person name="Liang C."/>
            <person name="Lipzen A."/>
            <person name="Lutzoni F."/>
            <person name="Magnuson J."/>
            <person name="Mondo S."/>
            <person name="Nolan M."/>
            <person name="Ohm R."/>
            <person name="Pangilinan J."/>
            <person name="Park H.-J."/>
            <person name="Ramirez L."/>
            <person name="Alfaro M."/>
            <person name="Sun H."/>
            <person name="Tritt A."/>
            <person name="Yoshinaga Y."/>
            <person name="Zwiers L.-H."/>
            <person name="Turgeon B."/>
            <person name="Goodwin S."/>
            <person name="Spatafora J."/>
            <person name="Crous P."/>
            <person name="Grigoriev I."/>
        </authorList>
    </citation>
    <scope>NUCLEOTIDE SEQUENCE</scope>
    <source>
        <strain evidence="2">CBS 262.69</strain>
    </source>
</reference>
<dbReference type="AlphaFoldDB" id="A0A6G1HLI4"/>
<feature type="region of interest" description="Disordered" evidence="1">
    <location>
        <begin position="1"/>
        <end position="54"/>
    </location>
</feature>